<name>A0A9P9AS22_9HYPO</name>
<dbReference type="EMBL" id="JAGPYM010000012">
    <property type="protein sequence ID" value="KAH6888601.1"/>
    <property type="molecule type" value="Genomic_DNA"/>
</dbReference>
<sequence>MAIMTPKLRGGLPLASRLLHGASSHHIEIPQAWESLSHATCLIRYLRHVVTHHSQSPKRQHVSSSHNSSWKVRRRYSAPLLCLPCMFCAYCSTLRPLSIRKFKRPQNP</sequence>
<accession>A0A9P9AS22</accession>
<evidence type="ECO:0000313" key="1">
    <source>
        <dbReference type="EMBL" id="KAH6888601.1"/>
    </source>
</evidence>
<protein>
    <submittedName>
        <fullName evidence="1">Uncharacterized protein</fullName>
    </submittedName>
</protein>
<dbReference type="Proteomes" id="UP000777438">
    <property type="component" value="Unassembled WGS sequence"/>
</dbReference>
<keyword evidence="2" id="KW-1185">Reference proteome</keyword>
<dbReference type="AlphaFoldDB" id="A0A9P9AS22"/>
<gene>
    <name evidence="1" type="ORF">B0T10DRAFT_460381</name>
</gene>
<evidence type="ECO:0000313" key="2">
    <source>
        <dbReference type="Proteomes" id="UP000777438"/>
    </source>
</evidence>
<reference evidence="1 2" key="1">
    <citation type="journal article" date="2021" name="Nat. Commun.">
        <title>Genetic determinants of endophytism in the Arabidopsis root mycobiome.</title>
        <authorList>
            <person name="Mesny F."/>
            <person name="Miyauchi S."/>
            <person name="Thiergart T."/>
            <person name="Pickel B."/>
            <person name="Atanasova L."/>
            <person name="Karlsson M."/>
            <person name="Huettel B."/>
            <person name="Barry K.W."/>
            <person name="Haridas S."/>
            <person name="Chen C."/>
            <person name="Bauer D."/>
            <person name="Andreopoulos W."/>
            <person name="Pangilinan J."/>
            <person name="LaButti K."/>
            <person name="Riley R."/>
            <person name="Lipzen A."/>
            <person name="Clum A."/>
            <person name="Drula E."/>
            <person name="Henrissat B."/>
            <person name="Kohler A."/>
            <person name="Grigoriev I.V."/>
            <person name="Martin F.M."/>
            <person name="Hacquard S."/>
        </authorList>
    </citation>
    <scope>NUCLEOTIDE SEQUENCE [LARGE SCALE GENOMIC DNA]</scope>
    <source>
        <strain evidence="1 2">MPI-CAGE-CH-0241</strain>
    </source>
</reference>
<comment type="caution">
    <text evidence="1">The sequence shown here is derived from an EMBL/GenBank/DDBJ whole genome shotgun (WGS) entry which is preliminary data.</text>
</comment>
<organism evidence="1 2">
    <name type="scientific">Thelonectria olida</name>
    <dbReference type="NCBI Taxonomy" id="1576542"/>
    <lineage>
        <taxon>Eukaryota</taxon>
        <taxon>Fungi</taxon>
        <taxon>Dikarya</taxon>
        <taxon>Ascomycota</taxon>
        <taxon>Pezizomycotina</taxon>
        <taxon>Sordariomycetes</taxon>
        <taxon>Hypocreomycetidae</taxon>
        <taxon>Hypocreales</taxon>
        <taxon>Nectriaceae</taxon>
        <taxon>Thelonectria</taxon>
    </lineage>
</organism>
<proteinExistence type="predicted"/>